<accession>A5D1E6</accession>
<keyword evidence="12" id="KW-1185">Reference proteome</keyword>
<comment type="similarity">
    <text evidence="2 9">Belongs to the short-chain dehydrogenases/reductases (SDR) family.</text>
</comment>
<dbReference type="GO" id="GO:0051287">
    <property type="term" value="F:NAD binding"/>
    <property type="evidence" value="ECO:0007669"/>
    <property type="project" value="UniProtKB-UniRule"/>
</dbReference>
<proteinExistence type="inferred from homology"/>
<comment type="function">
    <text evidence="9">Catalyzes the NADPH-dependent reduction of beta-ketoacyl-ACP substrates to beta-hydroxyacyl-ACP products, the first reductive step in the elongation cycle of fatty acid biosynthesis.</text>
</comment>
<dbReference type="CDD" id="cd05333">
    <property type="entry name" value="BKR_SDR_c"/>
    <property type="match status" value="1"/>
</dbReference>
<dbReference type="PANTHER" id="PTHR42879">
    <property type="entry name" value="3-OXOACYL-(ACYL-CARRIER-PROTEIN) REDUCTASE"/>
    <property type="match status" value="1"/>
</dbReference>
<dbReference type="AlphaFoldDB" id="A5D1E6"/>
<dbReference type="EC" id="1.1.1.100" evidence="3 9"/>
<evidence type="ECO:0000256" key="1">
    <source>
        <dbReference type="ARBA" id="ARBA00005194"/>
    </source>
</evidence>
<dbReference type="GO" id="GO:0004316">
    <property type="term" value="F:3-oxoacyl-[acyl-carrier-protein] reductase (NADPH) activity"/>
    <property type="evidence" value="ECO:0007669"/>
    <property type="project" value="UniProtKB-UniRule"/>
</dbReference>
<dbReference type="InterPro" id="IPR011284">
    <property type="entry name" value="3oxo_ACP_reduc"/>
</dbReference>
<dbReference type="EMBL" id="AP009389">
    <property type="protein sequence ID" value="BAF59923.1"/>
    <property type="molecule type" value="Genomic_DNA"/>
</dbReference>
<keyword evidence="5" id="KW-0753">Steroid metabolism</keyword>
<evidence type="ECO:0000313" key="12">
    <source>
        <dbReference type="Proteomes" id="UP000006556"/>
    </source>
</evidence>
<dbReference type="PANTHER" id="PTHR42879:SF2">
    <property type="entry name" value="3-OXOACYL-[ACYL-CARRIER-PROTEIN] REDUCTASE FABG"/>
    <property type="match status" value="1"/>
</dbReference>
<evidence type="ECO:0000256" key="7">
    <source>
        <dbReference type="PIRSR" id="PIRSR611284-1"/>
    </source>
</evidence>
<protein>
    <recommendedName>
        <fullName evidence="3 9">3-oxoacyl-[acyl-carrier-protein] reductase</fullName>
        <ecNumber evidence="3 9">1.1.1.100</ecNumber>
    </recommendedName>
</protein>
<dbReference type="Pfam" id="PF13561">
    <property type="entry name" value="adh_short_C2"/>
    <property type="match status" value="1"/>
</dbReference>
<name>A5D1E6_PELTS</name>
<evidence type="ECO:0000256" key="5">
    <source>
        <dbReference type="ARBA" id="ARBA00023221"/>
    </source>
</evidence>
<evidence type="ECO:0000256" key="6">
    <source>
        <dbReference type="ARBA" id="ARBA00048508"/>
    </source>
</evidence>
<dbReference type="GO" id="GO:0008202">
    <property type="term" value="P:steroid metabolic process"/>
    <property type="evidence" value="ECO:0007669"/>
    <property type="project" value="UniProtKB-KW"/>
</dbReference>
<evidence type="ECO:0000256" key="4">
    <source>
        <dbReference type="ARBA" id="ARBA00023002"/>
    </source>
</evidence>
<comment type="subunit">
    <text evidence="9">Homotetramer.</text>
</comment>
<keyword evidence="9" id="KW-0276">Fatty acid metabolism</keyword>
<evidence type="ECO:0000259" key="10">
    <source>
        <dbReference type="SMART" id="SM00822"/>
    </source>
</evidence>
<dbReference type="SUPFAM" id="SSF51735">
    <property type="entry name" value="NAD(P)-binding Rossmann-fold domains"/>
    <property type="match status" value="1"/>
</dbReference>
<gene>
    <name evidence="11" type="primary">FabG</name>
    <name evidence="11" type="ordered locus">PTH_1742</name>
</gene>
<dbReference type="HOGENOM" id="CLU_010194_1_3_9"/>
<feature type="active site" description="Proton acceptor" evidence="7">
    <location>
        <position position="124"/>
    </location>
</feature>
<evidence type="ECO:0000256" key="9">
    <source>
        <dbReference type="RuleBase" id="RU366074"/>
    </source>
</evidence>
<keyword evidence="8 9" id="KW-0521">NADP</keyword>
<dbReference type="STRING" id="370438.PTH_1742"/>
<comment type="pathway">
    <text evidence="1 9">Lipid metabolism; fatty acid biosynthesis.</text>
</comment>
<dbReference type="NCBIfam" id="NF009466">
    <property type="entry name" value="PRK12826.1-2"/>
    <property type="match status" value="1"/>
</dbReference>
<dbReference type="InterPro" id="IPR050259">
    <property type="entry name" value="SDR"/>
</dbReference>
<evidence type="ECO:0000256" key="3">
    <source>
        <dbReference type="ARBA" id="ARBA00012948"/>
    </source>
</evidence>
<dbReference type="FunFam" id="3.40.50.720:FF:000173">
    <property type="entry name" value="3-oxoacyl-[acyl-carrier protein] reductase"/>
    <property type="match status" value="1"/>
</dbReference>
<feature type="binding site" evidence="8">
    <location>
        <begin position="124"/>
        <end position="128"/>
    </location>
    <ligand>
        <name>NADP(+)</name>
        <dbReference type="ChEBI" id="CHEBI:58349"/>
    </ligand>
</feature>
<dbReference type="UniPathway" id="UPA00094"/>
<comment type="catalytic activity">
    <reaction evidence="6 9">
        <text>a (3R)-hydroxyacyl-[ACP] + NADP(+) = a 3-oxoacyl-[ACP] + NADPH + H(+)</text>
        <dbReference type="Rhea" id="RHEA:17397"/>
        <dbReference type="Rhea" id="RHEA-COMP:9916"/>
        <dbReference type="Rhea" id="RHEA-COMP:9945"/>
        <dbReference type="ChEBI" id="CHEBI:15378"/>
        <dbReference type="ChEBI" id="CHEBI:57783"/>
        <dbReference type="ChEBI" id="CHEBI:58349"/>
        <dbReference type="ChEBI" id="CHEBI:78776"/>
        <dbReference type="ChEBI" id="CHEBI:78827"/>
        <dbReference type="EC" id="1.1.1.100"/>
    </reaction>
</comment>
<dbReference type="PRINTS" id="PR00080">
    <property type="entry name" value="SDRFAMILY"/>
</dbReference>
<dbReference type="InterPro" id="IPR036291">
    <property type="entry name" value="NAD(P)-bd_dom_sf"/>
</dbReference>
<dbReference type="NCBIfam" id="TIGR01830">
    <property type="entry name" value="3oxo_ACP_reduc"/>
    <property type="match status" value="1"/>
</dbReference>
<evidence type="ECO:0000313" key="11">
    <source>
        <dbReference type="EMBL" id="BAF59923.1"/>
    </source>
</evidence>
<dbReference type="PROSITE" id="PS00061">
    <property type="entry name" value="ADH_SHORT"/>
    <property type="match status" value="1"/>
</dbReference>
<dbReference type="InterPro" id="IPR020904">
    <property type="entry name" value="Sc_DH/Rdtase_CS"/>
</dbReference>
<feature type="binding site" evidence="8">
    <location>
        <position position="59"/>
    </location>
    <ligand>
        <name>NADP(+)</name>
        <dbReference type="ChEBI" id="CHEBI:58349"/>
    </ligand>
</feature>
<evidence type="ECO:0000256" key="8">
    <source>
        <dbReference type="PIRSR" id="PIRSR611284-2"/>
    </source>
</evidence>
<keyword evidence="9" id="KW-0275">Fatty acid biosynthesis</keyword>
<organism evidence="11 12">
    <name type="scientific">Pelotomaculum thermopropionicum (strain DSM 13744 / JCM 10971 / SI)</name>
    <dbReference type="NCBI Taxonomy" id="370438"/>
    <lineage>
        <taxon>Bacteria</taxon>
        <taxon>Bacillati</taxon>
        <taxon>Bacillota</taxon>
        <taxon>Clostridia</taxon>
        <taxon>Eubacteriales</taxon>
        <taxon>Desulfotomaculaceae</taxon>
        <taxon>Pelotomaculum</taxon>
    </lineage>
</organism>
<feature type="domain" description="Ketoreductase" evidence="10">
    <location>
        <begin position="3"/>
        <end position="155"/>
    </location>
</feature>
<dbReference type="Proteomes" id="UP000006556">
    <property type="component" value="Chromosome"/>
</dbReference>
<keyword evidence="4 9" id="KW-0560">Oxidoreductase</keyword>
<sequence length="217" mass="22898">MVVNYAKSSSAAEEVAEIIRNSGGRALVYRADVAEPAGATALVKAAVSEFGRIDILVNNAGVTRDSLVLRMKDEDWESVLDVNLRGAFNCIRAAAAEMVKSRYGRIINISSVVGLIGNVGQANYCAAKAGLIGLTRAMARELGSRNITVNAVAPGFITTEMTAGLPEKIRERMLDQIPAKRFGTPEEVADVVAFLATEAAGYINGQTIAVDGGMTCC</sequence>
<evidence type="ECO:0000256" key="2">
    <source>
        <dbReference type="ARBA" id="ARBA00006484"/>
    </source>
</evidence>
<reference evidence="12" key="1">
    <citation type="journal article" date="2008" name="Genome Res.">
        <title>The genome of Pelotomaculum thermopropionicum reveals niche-associated evolution in anaerobic microbiota.</title>
        <authorList>
            <person name="Kosaka T."/>
            <person name="Kato S."/>
            <person name="Shimoyama T."/>
            <person name="Ishii S."/>
            <person name="Abe T."/>
            <person name="Watanabe K."/>
        </authorList>
    </citation>
    <scope>NUCLEOTIDE SEQUENCE [LARGE SCALE GENOMIC DNA]</scope>
    <source>
        <strain evidence="12">DSM 13744 / JCM 10971 / SI</strain>
    </source>
</reference>
<dbReference type="KEGG" id="pth:PTH_1742"/>
<dbReference type="SMART" id="SM00822">
    <property type="entry name" value="PKS_KR"/>
    <property type="match status" value="1"/>
</dbReference>
<dbReference type="eggNOG" id="COG1028">
    <property type="taxonomic scope" value="Bacteria"/>
</dbReference>
<dbReference type="PRINTS" id="PR00081">
    <property type="entry name" value="GDHRDH"/>
</dbReference>
<dbReference type="InterPro" id="IPR057326">
    <property type="entry name" value="KR_dom"/>
</dbReference>
<dbReference type="GO" id="GO:0006633">
    <property type="term" value="P:fatty acid biosynthetic process"/>
    <property type="evidence" value="ECO:0007669"/>
    <property type="project" value="UniProtKB-UniPathway"/>
</dbReference>
<dbReference type="Gene3D" id="3.40.50.720">
    <property type="entry name" value="NAD(P)-binding Rossmann-like Domain"/>
    <property type="match status" value="1"/>
</dbReference>
<dbReference type="InterPro" id="IPR002347">
    <property type="entry name" value="SDR_fam"/>
</dbReference>
<keyword evidence="9" id="KW-0443">Lipid metabolism</keyword>
<feature type="binding site" evidence="8">
    <location>
        <position position="157"/>
    </location>
    <ligand>
        <name>NADP(+)</name>
        <dbReference type="ChEBI" id="CHEBI:58349"/>
    </ligand>
</feature>
<keyword evidence="9" id="KW-0444">Lipid biosynthesis</keyword>